<dbReference type="EMBL" id="JAGRRH010000020">
    <property type="protein sequence ID" value="KAG7347724.1"/>
    <property type="molecule type" value="Genomic_DNA"/>
</dbReference>
<gene>
    <name evidence="2" type="ORF">IV203_016429</name>
</gene>
<feature type="region of interest" description="Disordered" evidence="1">
    <location>
        <begin position="94"/>
        <end position="123"/>
    </location>
</feature>
<keyword evidence="3" id="KW-1185">Reference proteome</keyword>
<feature type="region of interest" description="Disordered" evidence="1">
    <location>
        <begin position="201"/>
        <end position="220"/>
    </location>
</feature>
<proteinExistence type="predicted"/>
<feature type="compositionally biased region" description="Basic and acidic residues" evidence="1">
    <location>
        <begin position="101"/>
        <end position="122"/>
    </location>
</feature>
<protein>
    <submittedName>
        <fullName evidence="2">Uncharacterized protein</fullName>
    </submittedName>
</protein>
<dbReference type="OrthoDB" id="188009at2759"/>
<evidence type="ECO:0000313" key="3">
    <source>
        <dbReference type="Proteomes" id="UP000693970"/>
    </source>
</evidence>
<sequence>MDDETRCDNSNDCDTQHEIVTKFIDLLGSSSGQMHGSEGELRECLSSELEEEDVVCFLPSFRVRTEEEEESHNVDEKVPSVLWNTLEQGVRSILRMPMNDVSRDDSEDESRKEDDPSYERYTKGSIESAPLDLLRKLQEALRSYTHSRLTEWKILLQHHDSDEAIELAKYMKYHRMIVGCRGNTTMRVFGEVQDVVKDTLDSLSGSETSETEETSHSGVGKQPCTLACKLQAEFFVKLRHGSRTFGTSSFTLVFETHGIVRYSLSENDGKLTNILFECNENDMLESIQSKANALVLKAVAYQAADTVRWSRTFLSDLWESEHMIREEDSSFSDSVSAHSFNTFGTISTFISSRNGNSTRIASFSKAASRSPIQKKRLQYPRSKMCVPADIITRKEVKEKKTGLEGGNGWQQSVVFQIVAFLFLFALCLQFMAFKKFCHSLVQYEFHSSFFDAYKTALRGRGSIERSLKGVSFHRVISSFPEDSKFVLELQNSDTHCKVSDEFGVNDCHFNWKEQAEGNFSTAISTVLDESSSIEAHLILEGHIPYKLSCALCGQPCEIGLPIINFKYTFRMPDCPVDLRNHFQDFQYQLWSHSPTDGVVSVSLEGTAIVYSSPEEKLAEFQVEGTIR</sequence>
<evidence type="ECO:0000256" key="1">
    <source>
        <dbReference type="SAM" id="MobiDB-lite"/>
    </source>
</evidence>
<reference evidence="2" key="2">
    <citation type="submission" date="2021-04" db="EMBL/GenBank/DDBJ databases">
        <authorList>
            <person name="Podell S."/>
        </authorList>
    </citation>
    <scope>NUCLEOTIDE SEQUENCE</scope>
    <source>
        <strain evidence="2">Hildebrandi</strain>
    </source>
</reference>
<evidence type="ECO:0000313" key="2">
    <source>
        <dbReference type="EMBL" id="KAG7347724.1"/>
    </source>
</evidence>
<comment type="caution">
    <text evidence="2">The sequence shown here is derived from an EMBL/GenBank/DDBJ whole genome shotgun (WGS) entry which is preliminary data.</text>
</comment>
<name>A0A9K3KR66_9STRA</name>
<organism evidence="2 3">
    <name type="scientific">Nitzschia inconspicua</name>
    <dbReference type="NCBI Taxonomy" id="303405"/>
    <lineage>
        <taxon>Eukaryota</taxon>
        <taxon>Sar</taxon>
        <taxon>Stramenopiles</taxon>
        <taxon>Ochrophyta</taxon>
        <taxon>Bacillariophyta</taxon>
        <taxon>Bacillariophyceae</taxon>
        <taxon>Bacillariophycidae</taxon>
        <taxon>Bacillariales</taxon>
        <taxon>Bacillariaceae</taxon>
        <taxon>Nitzschia</taxon>
    </lineage>
</organism>
<accession>A0A9K3KR66</accession>
<dbReference type="Proteomes" id="UP000693970">
    <property type="component" value="Unassembled WGS sequence"/>
</dbReference>
<reference evidence="2" key="1">
    <citation type="journal article" date="2021" name="Sci. Rep.">
        <title>Diploid genomic architecture of Nitzschia inconspicua, an elite biomass production diatom.</title>
        <authorList>
            <person name="Oliver A."/>
            <person name="Podell S."/>
            <person name="Pinowska A."/>
            <person name="Traller J.C."/>
            <person name="Smith S.R."/>
            <person name="McClure R."/>
            <person name="Beliaev A."/>
            <person name="Bohutskyi P."/>
            <person name="Hill E.A."/>
            <person name="Rabines A."/>
            <person name="Zheng H."/>
            <person name="Allen L.Z."/>
            <person name="Kuo A."/>
            <person name="Grigoriev I.V."/>
            <person name="Allen A.E."/>
            <person name="Hazlebeck D."/>
            <person name="Allen E.E."/>
        </authorList>
    </citation>
    <scope>NUCLEOTIDE SEQUENCE</scope>
    <source>
        <strain evidence="2">Hildebrandi</strain>
    </source>
</reference>
<dbReference type="AlphaFoldDB" id="A0A9K3KR66"/>